<evidence type="ECO:0000259" key="11">
    <source>
        <dbReference type="Pfam" id="PF01490"/>
    </source>
</evidence>
<feature type="compositionally biased region" description="Polar residues" evidence="9">
    <location>
        <begin position="480"/>
        <end position="490"/>
    </location>
</feature>
<reference evidence="12 13" key="1">
    <citation type="submission" date="2016-03" db="EMBL/GenBank/DDBJ databases">
        <title>Comparative genomics of the ectomycorrhizal sister species Rhizopogon vinicolor and Rhizopogon vesiculosus (Basidiomycota: Boletales) reveals a divergence of the mating type B locus.</title>
        <authorList>
            <person name="Mujic A.B."/>
            <person name="Kuo A."/>
            <person name="Tritt A."/>
            <person name="Lipzen A."/>
            <person name="Chen C."/>
            <person name="Johnson J."/>
            <person name="Sharma A."/>
            <person name="Barry K."/>
            <person name="Grigoriev I.V."/>
            <person name="Spatafora J.W."/>
        </authorList>
    </citation>
    <scope>NUCLEOTIDE SEQUENCE [LARGE SCALE GENOMIC DNA]</scope>
    <source>
        <strain evidence="12 13">AM-OR11-056</strain>
    </source>
</reference>
<dbReference type="Pfam" id="PF01490">
    <property type="entry name" value="Aa_trans"/>
    <property type="match status" value="1"/>
</dbReference>
<feature type="transmembrane region" description="Helical" evidence="10">
    <location>
        <begin position="722"/>
        <end position="747"/>
    </location>
</feature>
<feature type="transmembrane region" description="Helical" evidence="10">
    <location>
        <begin position="906"/>
        <end position="928"/>
    </location>
</feature>
<feature type="region of interest" description="Disordered" evidence="9">
    <location>
        <begin position="593"/>
        <end position="620"/>
    </location>
</feature>
<feature type="compositionally biased region" description="Polar residues" evidence="9">
    <location>
        <begin position="605"/>
        <end position="620"/>
    </location>
</feature>
<keyword evidence="6" id="KW-0029">Amino-acid transport</keyword>
<keyword evidence="3" id="KW-0813">Transport</keyword>
<dbReference type="OrthoDB" id="438545at2759"/>
<keyword evidence="8 10" id="KW-0472">Membrane</keyword>
<comment type="subcellular location">
    <subcellularLocation>
        <location evidence="1">Vacuole membrane</location>
        <topology evidence="1">Multi-pass membrane protein</topology>
    </subcellularLocation>
</comment>
<feature type="region of interest" description="Disordered" evidence="9">
    <location>
        <begin position="319"/>
        <end position="369"/>
    </location>
</feature>
<feature type="transmembrane region" description="Helical" evidence="10">
    <location>
        <begin position="815"/>
        <end position="837"/>
    </location>
</feature>
<keyword evidence="5 10" id="KW-0812">Transmembrane</keyword>
<dbReference type="GO" id="GO:0000329">
    <property type="term" value="C:fungal-type vacuole membrane"/>
    <property type="evidence" value="ECO:0007669"/>
    <property type="project" value="TreeGrafter"/>
</dbReference>
<feature type="compositionally biased region" description="Low complexity" evidence="9">
    <location>
        <begin position="516"/>
        <end position="533"/>
    </location>
</feature>
<evidence type="ECO:0000256" key="7">
    <source>
        <dbReference type="ARBA" id="ARBA00022989"/>
    </source>
</evidence>
<protein>
    <recommendedName>
        <fullName evidence="11">Amino acid transporter transmembrane domain-containing protein</fullName>
    </recommendedName>
</protein>
<feature type="transmembrane region" description="Helical" evidence="10">
    <location>
        <begin position="1013"/>
        <end position="1030"/>
    </location>
</feature>
<evidence type="ECO:0000256" key="5">
    <source>
        <dbReference type="ARBA" id="ARBA00022692"/>
    </source>
</evidence>
<feature type="region of interest" description="Disordered" evidence="9">
    <location>
        <begin position="563"/>
        <end position="582"/>
    </location>
</feature>
<comment type="similarity">
    <text evidence="2">Belongs to the amino acid/polyamine transporter 2 family.</text>
</comment>
<proteinExistence type="inferred from homology"/>
<evidence type="ECO:0000313" key="12">
    <source>
        <dbReference type="EMBL" id="OJA09561.1"/>
    </source>
</evidence>
<keyword evidence="4" id="KW-0926">Vacuole</keyword>
<dbReference type="GO" id="GO:0005290">
    <property type="term" value="F:L-histidine transmembrane transporter activity"/>
    <property type="evidence" value="ECO:0007669"/>
    <property type="project" value="TreeGrafter"/>
</dbReference>
<feature type="region of interest" description="Disordered" evidence="9">
    <location>
        <begin position="107"/>
        <end position="147"/>
    </location>
</feature>
<name>A0A1J8Q7C7_9AGAM</name>
<evidence type="ECO:0000256" key="10">
    <source>
        <dbReference type="SAM" id="Phobius"/>
    </source>
</evidence>
<dbReference type="InterPro" id="IPR013057">
    <property type="entry name" value="AA_transpt_TM"/>
</dbReference>
<evidence type="ECO:0000256" key="2">
    <source>
        <dbReference type="ARBA" id="ARBA00008066"/>
    </source>
</evidence>
<evidence type="ECO:0000256" key="9">
    <source>
        <dbReference type="SAM" id="MobiDB-lite"/>
    </source>
</evidence>
<feature type="transmembrane region" description="Helical" evidence="10">
    <location>
        <begin position="940"/>
        <end position="962"/>
    </location>
</feature>
<dbReference type="Proteomes" id="UP000183567">
    <property type="component" value="Unassembled WGS sequence"/>
</dbReference>
<evidence type="ECO:0000256" key="4">
    <source>
        <dbReference type="ARBA" id="ARBA00022554"/>
    </source>
</evidence>
<feature type="compositionally biased region" description="Low complexity" evidence="9">
    <location>
        <begin position="398"/>
        <end position="414"/>
    </location>
</feature>
<feature type="compositionally biased region" description="Polar residues" evidence="9">
    <location>
        <begin position="327"/>
        <end position="340"/>
    </location>
</feature>
<feature type="region of interest" description="Disordered" evidence="9">
    <location>
        <begin position="474"/>
        <end position="495"/>
    </location>
</feature>
<evidence type="ECO:0000256" key="3">
    <source>
        <dbReference type="ARBA" id="ARBA00022448"/>
    </source>
</evidence>
<evidence type="ECO:0000256" key="1">
    <source>
        <dbReference type="ARBA" id="ARBA00004128"/>
    </source>
</evidence>
<keyword evidence="7 10" id="KW-1133">Transmembrane helix</keyword>
<sequence length="1088" mass="118517">MGFLKKFFSIGNKKAKKQGLAAQAHDLESEQQQLREEDTEAAVGRLLRSSSARFGVESGLNYASLPPLPHPINSLFPNPAASTATISSISQPSSYTVTVHGRTVHSRTEFPNAYPPMDSLATPKRNINDSPRRRSKSVPITPRDQNRLLRLRQDPSVASLLNIYDENGCLDSHVFSNSPPVTRNEGRLQRRRTGSTFRQLMGHPSGPELRNNSDIEWAENVLCETDDNSSTCSSNLKTPRDSQLLSAHFNHADHSITLSTECDTSVQNQFTFSSLEVELSVSSSETTRRAHVNSPYENQMTPQRASQIFGFLADKKMAPEERPSRLPTRTITPPSHTLSNLAHPDILRLSDTQPPEPSPEITSQLVFPSSQSVPAARVEILHSTAQEELQLVTVDHTGQSSNSGQSSRGPRGPRALTKTPSRSNSNPAQPGLQDNVPPVPEVNAQGTSCRPAFGETSNADDRYPSFATFVSKDAVPSIPPYTSRQRSTPRSKIVDLNADSQLSALTRNSSLRHSFASAPSLAKNKSKAKSSPPARTPPQDKENVITSRLPQPKTPMRPLSFRAPYLQEQPSPASSTELSPTGKQMMSNLRQQRMQARQKERQTGRWGSTHSRIRSVQTGRVTSHSIHSRFVSITAANTSSDSLDIDVDSDTYEMVQKYGAVVTTAADGTSGDSEHSTLLAAGSAPRLKEGHATIVSSVSNLSNTIIGSGMLTFPLAMASAGIIPGIITCIFSGCIGGFGLYLLSLSARYAPHRRSSFFAVAQLTFPQAAIFFDAAIAVKCFGVSISYLIIIKSLMPNVVESLYHDLASPTTNPPAWALSGRNWITLVMVILVPLASLRRLDSLRHTSYIVMFAVEGTKPPGDIHLIHFTPSFVSTFPVQVFAFTCAQNLFPIFNELKTNSQERMNIVVGTSIGGAIMTYEVIAIFGYLTFGSNVSANIIAMYPSTSLFIAVGQLAIVILIMFSYPLQVQPCRICLDKIFLAGDPIKVPGSDEDEEEEVVDEHAVSDMSFLKHTLLTAGIIGMGFVIAYFVDNLQMVLSFVGTTGSTTISFILPGLLFWKLSREDRSVSRTLNKAALALAGYGCCVFVI</sequence>
<organism evidence="12 13">
    <name type="scientific">Rhizopogon vesiculosus</name>
    <dbReference type="NCBI Taxonomy" id="180088"/>
    <lineage>
        <taxon>Eukaryota</taxon>
        <taxon>Fungi</taxon>
        <taxon>Dikarya</taxon>
        <taxon>Basidiomycota</taxon>
        <taxon>Agaricomycotina</taxon>
        <taxon>Agaricomycetes</taxon>
        <taxon>Agaricomycetidae</taxon>
        <taxon>Boletales</taxon>
        <taxon>Suillineae</taxon>
        <taxon>Rhizopogonaceae</taxon>
        <taxon>Rhizopogon</taxon>
    </lineage>
</organism>
<dbReference type="STRING" id="180088.A0A1J8Q7C7"/>
<feature type="region of interest" description="Disordered" evidence="9">
    <location>
        <begin position="395"/>
        <end position="462"/>
    </location>
</feature>
<comment type="caution">
    <text evidence="12">The sequence shown here is derived from an EMBL/GenBank/DDBJ whole genome shotgun (WGS) entry which is preliminary data.</text>
</comment>
<dbReference type="PANTHER" id="PTHR22950:SF678">
    <property type="entry name" value="VACUOLAR AMINO ACID TRANSPORTER 5-RELATED"/>
    <property type="match status" value="1"/>
</dbReference>
<dbReference type="EMBL" id="LVVM01005878">
    <property type="protein sequence ID" value="OJA09561.1"/>
    <property type="molecule type" value="Genomic_DNA"/>
</dbReference>
<dbReference type="AlphaFoldDB" id="A0A1J8Q7C7"/>
<feature type="compositionally biased region" description="Polar residues" evidence="9">
    <location>
        <begin position="360"/>
        <end position="369"/>
    </location>
</feature>
<dbReference type="GO" id="GO:0015189">
    <property type="term" value="F:L-lysine transmembrane transporter activity"/>
    <property type="evidence" value="ECO:0007669"/>
    <property type="project" value="TreeGrafter"/>
</dbReference>
<dbReference type="GO" id="GO:0005302">
    <property type="term" value="F:L-tyrosine transmembrane transporter activity"/>
    <property type="evidence" value="ECO:0007669"/>
    <property type="project" value="TreeGrafter"/>
</dbReference>
<evidence type="ECO:0000313" key="13">
    <source>
        <dbReference type="Proteomes" id="UP000183567"/>
    </source>
</evidence>
<dbReference type="GO" id="GO:0005313">
    <property type="term" value="F:L-glutamate transmembrane transporter activity"/>
    <property type="evidence" value="ECO:0007669"/>
    <property type="project" value="TreeGrafter"/>
</dbReference>
<gene>
    <name evidence="12" type="ORF">AZE42_01159</name>
</gene>
<feature type="compositionally biased region" description="Polar residues" evidence="9">
    <location>
        <begin position="418"/>
        <end position="428"/>
    </location>
</feature>
<keyword evidence="13" id="KW-1185">Reference proteome</keyword>
<dbReference type="PANTHER" id="PTHR22950">
    <property type="entry name" value="AMINO ACID TRANSPORTER"/>
    <property type="match status" value="1"/>
</dbReference>
<feature type="region of interest" description="Disordered" evidence="9">
    <location>
        <begin position="510"/>
        <end position="558"/>
    </location>
</feature>
<evidence type="ECO:0000256" key="8">
    <source>
        <dbReference type="ARBA" id="ARBA00023136"/>
    </source>
</evidence>
<feature type="compositionally biased region" description="Polar residues" evidence="9">
    <location>
        <begin position="568"/>
        <end position="582"/>
    </location>
</feature>
<dbReference type="GO" id="GO:0061459">
    <property type="term" value="F:L-arginine transmembrane transporter activity"/>
    <property type="evidence" value="ECO:0007669"/>
    <property type="project" value="TreeGrafter"/>
</dbReference>
<feature type="transmembrane region" description="Helical" evidence="10">
    <location>
        <begin position="1036"/>
        <end position="1058"/>
    </location>
</feature>
<feature type="domain" description="Amino acid transporter transmembrane" evidence="11">
    <location>
        <begin position="692"/>
        <end position="1072"/>
    </location>
</feature>
<evidence type="ECO:0000256" key="6">
    <source>
        <dbReference type="ARBA" id="ARBA00022970"/>
    </source>
</evidence>
<dbReference type="GO" id="GO:0015194">
    <property type="term" value="F:L-serine transmembrane transporter activity"/>
    <property type="evidence" value="ECO:0007669"/>
    <property type="project" value="TreeGrafter"/>
</dbReference>
<accession>A0A1J8Q7C7</accession>
<feature type="transmembrane region" description="Helical" evidence="10">
    <location>
        <begin position="768"/>
        <end position="795"/>
    </location>
</feature>